<gene>
    <name evidence="2" type="ORF">SAMN05192534_11184</name>
</gene>
<reference evidence="2 3" key="1">
    <citation type="submission" date="2016-10" db="EMBL/GenBank/DDBJ databases">
        <authorList>
            <person name="de Groot N.N."/>
        </authorList>
    </citation>
    <scope>NUCLEOTIDE SEQUENCE [LARGE SCALE GENOMIC DNA]</scope>
    <source>
        <strain evidence="2 3">DSM 21632</strain>
    </source>
</reference>
<proteinExistence type="predicted"/>
<dbReference type="PANTHER" id="PTHR46246:SF1">
    <property type="entry name" value="GUANOSINE-3',5'-BIS(DIPHOSPHATE) 3'-PYROPHOSPHOHYDROLASE MESH1"/>
    <property type="match status" value="1"/>
</dbReference>
<keyword evidence="3" id="KW-1185">Reference proteome</keyword>
<evidence type="ECO:0000259" key="1">
    <source>
        <dbReference type="SMART" id="SM00471"/>
    </source>
</evidence>
<dbReference type="OrthoDB" id="9802385at2"/>
<dbReference type="STRING" id="568899.SAMN05192534_11184"/>
<dbReference type="SMART" id="SM00471">
    <property type="entry name" value="HDc"/>
    <property type="match status" value="1"/>
</dbReference>
<dbReference type="InterPro" id="IPR052194">
    <property type="entry name" value="MESH1"/>
</dbReference>
<dbReference type="InterPro" id="IPR003607">
    <property type="entry name" value="HD/PDEase_dom"/>
</dbReference>
<protein>
    <submittedName>
        <fullName evidence="2">HD domain-containing protein</fullName>
    </submittedName>
</protein>
<dbReference type="PANTHER" id="PTHR46246">
    <property type="entry name" value="GUANOSINE-3',5'-BIS(DIPHOSPHATE) 3'-PYROPHOSPHOHYDROLASE MESH1"/>
    <property type="match status" value="1"/>
</dbReference>
<dbReference type="Pfam" id="PF13328">
    <property type="entry name" value="HD_4"/>
    <property type="match status" value="1"/>
</dbReference>
<dbReference type="GO" id="GO:0008893">
    <property type="term" value="F:guanosine-3',5'-bis(diphosphate) 3'-diphosphatase activity"/>
    <property type="evidence" value="ECO:0007669"/>
    <property type="project" value="TreeGrafter"/>
</dbReference>
<organism evidence="2 3">
    <name type="scientific">Alteribacillus persepolensis</name>
    <dbReference type="NCBI Taxonomy" id="568899"/>
    <lineage>
        <taxon>Bacteria</taxon>
        <taxon>Bacillati</taxon>
        <taxon>Bacillota</taxon>
        <taxon>Bacilli</taxon>
        <taxon>Bacillales</taxon>
        <taxon>Bacillaceae</taxon>
        <taxon>Alteribacillus</taxon>
    </lineage>
</organism>
<dbReference type="EMBL" id="FNDK01000011">
    <property type="protein sequence ID" value="SDH78315.1"/>
    <property type="molecule type" value="Genomic_DNA"/>
</dbReference>
<dbReference type="SUPFAM" id="SSF109604">
    <property type="entry name" value="HD-domain/PDEase-like"/>
    <property type="match status" value="1"/>
</dbReference>
<dbReference type="AlphaFoldDB" id="A0A1G8F8B4"/>
<evidence type="ECO:0000313" key="3">
    <source>
        <dbReference type="Proteomes" id="UP000199163"/>
    </source>
</evidence>
<name>A0A1G8F8B4_9BACI</name>
<accession>A0A1G8F8B4</accession>
<feature type="domain" description="HD/PDEase" evidence="1">
    <location>
        <begin position="28"/>
        <end position="134"/>
    </location>
</feature>
<evidence type="ECO:0000313" key="2">
    <source>
        <dbReference type="EMBL" id="SDH78315.1"/>
    </source>
</evidence>
<dbReference type="Proteomes" id="UP000199163">
    <property type="component" value="Unassembled WGS sequence"/>
</dbReference>
<sequence length="185" mass="21055">MDLLQVDTINAAIHLAAKAHRSQVRKGNQLPYITHSYAVGLLLSQSGCSKDVIAAGILHDTIEDTPITKSDLRTEFGKHVTAIVDGCTEDKSLTWEERKQHTLDFLRTASLEVCMVICADKLHNIRETVRDFEQVGEEIWNQFNRGKGKQKWYYENLVDVLGERLETFPLYPLLAEEVDKLFHTS</sequence>
<dbReference type="RefSeq" id="WP_091273677.1">
    <property type="nucleotide sequence ID" value="NZ_FNDK01000011.1"/>
</dbReference>
<dbReference type="Gene3D" id="1.10.3210.10">
    <property type="entry name" value="Hypothetical protein af1432"/>
    <property type="match status" value="1"/>
</dbReference>